<feature type="repeat" description="PPR" evidence="2">
    <location>
        <begin position="109"/>
        <end position="143"/>
    </location>
</feature>
<protein>
    <recommendedName>
        <fullName evidence="5">DYW domain-containing protein</fullName>
    </recommendedName>
</protein>
<dbReference type="PANTHER" id="PTHR47926:SF347">
    <property type="entry name" value="PENTATRICOPEPTIDE REPEAT-CONTAINING PROTEIN"/>
    <property type="match status" value="1"/>
</dbReference>
<dbReference type="OrthoDB" id="1248375at2759"/>
<dbReference type="Proteomes" id="UP000323000">
    <property type="component" value="Chromosome 2"/>
</dbReference>
<keyword evidence="1" id="KW-0677">Repeat</keyword>
<dbReference type="AlphaFoldDB" id="A0A5C7IPG9"/>
<feature type="repeat" description="PPR" evidence="2">
    <location>
        <begin position="375"/>
        <end position="405"/>
    </location>
</feature>
<accession>A0A5C7IPG9</accession>
<dbReference type="Pfam" id="PF01535">
    <property type="entry name" value="PPR"/>
    <property type="match status" value="3"/>
</dbReference>
<dbReference type="InterPro" id="IPR011990">
    <property type="entry name" value="TPR-like_helical_dom_sf"/>
</dbReference>
<dbReference type="GO" id="GO:0009451">
    <property type="term" value="P:RNA modification"/>
    <property type="evidence" value="ECO:0007669"/>
    <property type="project" value="InterPro"/>
</dbReference>
<dbReference type="EMBL" id="VAHF01000002">
    <property type="protein sequence ID" value="TXG71115.1"/>
    <property type="molecule type" value="Genomic_DNA"/>
</dbReference>
<reference evidence="4" key="1">
    <citation type="journal article" date="2019" name="Gigascience">
        <title>De novo genome assembly of the endangered Acer yangbiense, a plant species with extremely small populations endemic to Yunnan Province, China.</title>
        <authorList>
            <person name="Yang J."/>
            <person name="Wariss H.M."/>
            <person name="Tao L."/>
            <person name="Zhang R."/>
            <person name="Yun Q."/>
            <person name="Hollingsworth P."/>
            <person name="Dao Z."/>
            <person name="Luo G."/>
            <person name="Guo H."/>
            <person name="Ma Y."/>
            <person name="Sun W."/>
        </authorList>
    </citation>
    <scope>NUCLEOTIDE SEQUENCE [LARGE SCALE GENOMIC DNA]</scope>
    <source>
        <strain evidence="4">cv. Malutang</strain>
    </source>
</reference>
<dbReference type="PROSITE" id="PS51375">
    <property type="entry name" value="PPR"/>
    <property type="match status" value="6"/>
</dbReference>
<dbReference type="Gene3D" id="1.25.40.10">
    <property type="entry name" value="Tetratricopeptide repeat domain"/>
    <property type="match status" value="5"/>
</dbReference>
<evidence type="ECO:0000313" key="3">
    <source>
        <dbReference type="EMBL" id="TXG71115.1"/>
    </source>
</evidence>
<evidence type="ECO:0000256" key="2">
    <source>
        <dbReference type="PROSITE-ProRule" id="PRU00708"/>
    </source>
</evidence>
<dbReference type="FunFam" id="1.25.40.10:FF:001488">
    <property type="entry name" value="pentatricopeptide repeat-containing protein At2g13600-like"/>
    <property type="match status" value="1"/>
</dbReference>
<dbReference type="InterPro" id="IPR046960">
    <property type="entry name" value="PPR_At4g14850-like_plant"/>
</dbReference>
<organism evidence="3 4">
    <name type="scientific">Acer yangbiense</name>
    <dbReference type="NCBI Taxonomy" id="1000413"/>
    <lineage>
        <taxon>Eukaryota</taxon>
        <taxon>Viridiplantae</taxon>
        <taxon>Streptophyta</taxon>
        <taxon>Embryophyta</taxon>
        <taxon>Tracheophyta</taxon>
        <taxon>Spermatophyta</taxon>
        <taxon>Magnoliopsida</taxon>
        <taxon>eudicotyledons</taxon>
        <taxon>Gunneridae</taxon>
        <taxon>Pentapetalae</taxon>
        <taxon>rosids</taxon>
        <taxon>malvids</taxon>
        <taxon>Sapindales</taxon>
        <taxon>Sapindaceae</taxon>
        <taxon>Hippocastanoideae</taxon>
        <taxon>Acereae</taxon>
        <taxon>Acer</taxon>
    </lineage>
</organism>
<feature type="repeat" description="PPR" evidence="2">
    <location>
        <begin position="539"/>
        <end position="573"/>
    </location>
</feature>
<dbReference type="Pfam" id="PF13041">
    <property type="entry name" value="PPR_2"/>
    <property type="match status" value="4"/>
</dbReference>
<dbReference type="InterPro" id="IPR046848">
    <property type="entry name" value="E_motif"/>
</dbReference>
<proteinExistence type="predicted"/>
<dbReference type="NCBIfam" id="TIGR00756">
    <property type="entry name" value="PPR"/>
    <property type="match status" value="7"/>
</dbReference>
<keyword evidence="4" id="KW-1185">Reference proteome</keyword>
<dbReference type="InterPro" id="IPR002885">
    <property type="entry name" value="PPR_rpt"/>
</dbReference>
<dbReference type="GO" id="GO:0003723">
    <property type="term" value="F:RNA binding"/>
    <property type="evidence" value="ECO:0007669"/>
    <property type="project" value="InterPro"/>
</dbReference>
<feature type="repeat" description="PPR" evidence="2">
    <location>
        <begin position="406"/>
        <end position="436"/>
    </location>
</feature>
<evidence type="ECO:0000313" key="4">
    <source>
        <dbReference type="Proteomes" id="UP000323000"/>
    </source>
</evidence>
<comment type="caution">
    <text evidence="3">The sequence shown here is derived from an EMBL/GenBank/DDBJ whole genome shotgun (WGS) entry which is preliminary data.</text>
</comment>
<feature type="repeat" description="PPR" evidence="2">
    <location>
        <begin position="241"/>
        <end position="276"/>
    </location>
</feature>
<sequence>MRCVLGVYSTPYYIIRANVAYTLQRFKRCVSAVSLFLLFSLFKMSLRSFFPGKWKHNRWENTKLYSTYNGTLKTHLTDIVSTNVGINKHIKKGQLDIARYVFDKMPKRTVVSWNTMISGYSKWGKFNESLSLVSIMHGSYVELNETTFSTVLSVCAQLNCLINGKQIHGLVLKSGYESFEFVGSSLLYFYANCFQIEEAKRVFEELREENGLLWSVMLVGYVQCNMMSDAFDLFMRMPRRDVVVWTKLISGYVKSEDGCEKALELFRWMIESGEVMPDEFTFDAVVRGCGRLGILHEGRVVHGMLIKCGYEFYHLIGGALIEFYCSCEHINEAKRIYDRVANPGLDASSSIISGLILMGRIEDAELIFNGLSKANSVLYNLMIKGYAFEGRFEDSKRLFEKNPHRTIISSNTMISVYSRNGEIDEALKLFEETKGERNPVTWNSMMSGYIQNDLHEEALELYMTLCRLAIERTRSTFSVLFHACSCLGSLQQGQLLHAHLIKTPFESNVYVGTSLIDMYSKCGNIAEAQASFSCISSPNVVAWTALINGYAHHGLGSESIILFERMIEQGVVPNAATFVGILSACGHAGLVNEGMKFFHSMEKGYGVTPTIEHYTCVVDLLGRSGQIKEAEEFINEMPIQADEVIWGALLGACWFWKNMEEGERVAKKIFGFDPMPVAAYVTLSNIYALSGKWGKKTHMRKRMKGLEMKKNPGCSWIELSSKVYVFSVEDRKYPNCNVMYATLEHLTANLKSTVLFDRNTISM</sequence>
<evidence type="ECO:0000256" key="1">
    <source>
        <dbReference type="ARBA" id="ARBA00022737"/>
    </source>
</evidence>
<dbReference type="Pfam" id="PF20431">
    <property type="entry name" value="E_motif"/>
    <property type="match status" value="1"/>
</dbReference>
<dbReference type="PANTHER" id="PTHR47926">
    <property type="entry name" value="PENTATRICOPEPTIDE REPEAT-CONTAINING PROTEIN"/>
    <property type="match status" value="1"/>
</dbReference>
<gene>
    <name evidence="3" type="ORF">EZV62_006050</name>
</gene>
<evidence type="ECO:0008006" key="5">
    <source>
        <dbReference type="Google" id="ProtNLM"/>
    </source>
</evidence>
<feature type="repeat" description="PPR" evidence="2">
    <location>
        <begin position="438"/>
        <end position="472"/>
    </location>
</feature>
<name>A0A5C7IPG9_9ROSI</name>